<dbReference type="GeneID" id="54485935"/>
<gene>
    <name evidence="2" type="ORF">EJ05DRAFT_480504</name>
</gene>
<dbReference type="AlphaFoldDB" id="A0A6A6VW83"/>
<name>A0A6A6VW83_9PEZI</name>
<sequence>MYRSPLMQTERPQMDQSGRPPWDSTQELEDFNLAAEDLDRGVDCEASISHQNETPRQPACPVEDSLMNIPRSEISDLSPDIMTEDKNGLLSPTHEAHETSAAQKPTMITTLTHDASSSYGDHHNTALVDHAQVHQCGESELDGAGLGNDWTARISASRNRQEQQCGD</sequence>
<dbReference type="RefSeq" id="XP_033595958.1">
    <property type="nucleotide sequence ID" value="XM_033744881.1"/>
</dbReference>
<accession>A0A6A6VW83</accession>
<evidence type="ECO:0000313" key="3">
    <source>
        <dbReference type="Proteomes" id="UP000799437"/>
    </source>
</evidence>
<organism evidence="2 3">
    <name type="scientific">Pseudovirgaria hyperparasitica</name>
    <dbReference type="NCBI Taxonomy" id="470096"/>
    <lineage>
        <taxon>Eukaryota</taxon>
        <taxon>Fungi</taxon>
        <taxon>Dikarya</taxon>
        <taxon>Ascomycota</taxon>
        <taxon>Pezizomycotina</taxon>
        <taxon>Dothideomycetes</taxon>
        <taxon>Dothideomycetes incertae sedis</taxon>
        <taxon>Acrospermales</taxon>
        <taxon>Acrospermaceae</taxon>
        <taxon>Pseudovirgaria</taxon>
    </lineage>
</organism>
<feature type="region of interest" description="Disordered" evidence="1">
    <location>
        <begin position="1"/>
        <end position="25"/>
    </location>
</feature>
<evidence type="ECO:0000313" key="2">
    <source>
        <dbReference type="EMBL" id="KAF2753507.1"/>
    </source>
</evidence>
<feature type="region of interest" description="Disordered" evidence="1">
    <location>
        <begin position="73"/>
        <end position="106"/>
    </location>
</feature>
<proteinExistence type="predicted"/>
<protein>
    <submittedName>
        <fullName evidence="2">Uncharacterized protein</fullName>
    </submittedName>
</protein>
<reference evidence="2" key="1">
    <citation type="journal article" date="2020" name="Stud. Mycol.">
        <title>101 Dothideomycetes genomes: a test case for predicting lifestyles and emergence of pathogens.</title>
        <authorList>
            <person name="Haridas S."/>
            <person name="Albert R."/>
            <person name="Binder M."/>
            <person name="Bloem J."/>
            <person name="Labutti K."/>
            <person name="Salamov A."/>
            <person name="Andreopoulos B."/>
            <person name="Baker S."/>
            <person name="Barry K."/>
            <person name="Bills G."/>
            <person name="Bluhm B."/>
            <person name="Cannon C."/>
            <person name="Castanera R."/>
            <person name="Culley D."/>
            <person name="Daum C."/>
            <person name="Ezra D."/>
            <person name="Gonzalez J."/>
            <person name="Henrissat B."/>
            <person name="Kuo A."/>
            <person name="Liang C."/>
            <person name="Lipzen A."/>
            <person name="Lutzoni F."/>
            <person name="Magnuson J."/>
            <person name="Mondo S."/>
            <person name="Nolan M."/>
            <person name="Ohm R."/>
            <person name="Pangilinan J."/>
            <person name="Park H.-J."/>
            <person name="Ramirez L."/>
            <person name="Alfaro M."/>
            <person name="Sun H."/>
            <person name="Tritt A."/>
            <person name="Yoshinaga Y."/>
            <person name="Zwiers L.-H."/>
            <person name="Turgeon B."/>
            <person name="Goodwin S."/>
            <person name="Spatafora J."/>
            <person name="Crous P."/>
            <person name="Grigoriev I."/>
        </authorList>
    </citation>
    <scope>NUCLEOTIDE SEQUENCE</scope>
    <source>
        <strain evidence="2">CBS 121739</strain>
    </source>
</reference>
<dbReference type="EMBL" id="ML996584">
    <property type="protein sequence ID" value="KAF2753507.1"/>
    <property type="molecule type" value="Genomic_DNA"/>
</dbReference>
<feature type="compositionally biased region" description="Polar residues" evidence="1">
    <location>
        <begin position="1"/>
        <end position="16"/>
    </location>
</feature>
<evidence type="ECO:0000256" key="1">
    <source>
        <dbReference type="SAM" id="MobiDB-lite"/>
    </source>
</evidence>
<keyword evidence="3" id="KW-1185">Reference proteome</keyword>
<dbReference type="Proteomes" id="UP000799437">
    <property type="component" value="Unassembled WGS sequence"/>
</dbReference>